<evidence type="ECO:0000313" key="2">
    <source>
        <dbReference type="Proteomes" id="UP001165064"/>
    </source>
</evidence>
<reference evidence="1" key="1">
    <citation type="submission" date="2023-04" db="EMBL/GenBank/DDBJ databases">
        <title>Ambrosiozyma monospora NBRC 10751.</title>
        <authorList>
            <person name="Ichikawa N."/>
            <person name="Sato H."/>
            <person name="Tonouchi N."/>
        </authorList>
    </citation>
    <scope>NUCLEOTIDE SEQUENCE</scope>
    <source>
        <strain evidence="1">NBRC 10751</strain>
    </source>
</reference>
<keyword evidence="2" id="KW-1185">Reference proteome</keyword>
<sequence length="202" mass="23007">MRSSHSNHPSSTPGYRSRHSSVPPSSSGLNDGLANTTTTTTTAQPLPSFERLREMHIQEVTRLMDETITEFEKLHLKLAELGRISNNNSFLKTDKMWKSFYDPEYMDKVKAQQLLQLQNELSKSLKNNENSNENENENQEKQTDEDDDVEVEGEVIVVRDEDSGRRTKTRKTGARSQTEIDVSVDKGDTPDQNSSFHFDQSL</sequence>
<proteinExistence type="predicted"/>
<dbReference type="EMBL" id="BSXS01002340">
    <property type="protein sequence ID" value="GME78827.1"/>
    <property type="molecule type" value="Genomic_DNA"/>
</dbReference>
<name>A0ACB5T1L1_AMBMO</name>
<protein>
    <submittedName>
        <fullName evidence="1">Unnamed protein product</fullName>
    </submittedName>
</protein>
<comment type="caution">
    <text evidence="1">The sequence shown here is derived from an EMBL/GenBank/DDBJ whole genome shotgun (WGS) entry which is preliminary data.</text>
</comment>
<evidence type="ECO:0000313" key="1">
    <source>
        <dbReference type="EMBL" id="GME78827.1"/>
    </source>
</evidence>
<organism evidence="1 2">
    <name type="scientific">Ambrosiozyma monospora</name>
    <name type="common">Yeast</name>
    <name type="synonym">Endomycopsis monosporus</name>
    <dbReference type="NCBI Taxonomy" id="43982"/>
    <lineage>
        <taxon>Eukaryota</taxon>
        <taxon>Fungi</taxon>
        <taxon>Dikarya</taxon>
        <taxon>Ascomycota</taxon>
        <taxon>Saccharomycotina</taxon>
        <taxon>Pichiomycetes</taxon>
        <taxon>Pichiales</taxon>
        <taxon>Pichiaceae</taxon>
        <taxon>Ambrosiozyma</taxon>
    </lineage>
</organism>
<dbReference type="Proteomes" id="UP001165064">
    <property type="component" value="Unassembled WGS sequence"/>
</dbReference>
<gene>
    <name evidence="1" type="ORF">Amon02_000362600</name>
</gene>
<accession>A0ACB5T1L1</accession>